<evidence type="ECO:0000256" key="1">
    <source>
        <dbReference type="SAM" id="MobiDB-lite"/>
    </source>
</evidence>
<feature type="compositionally biased region" description="Basic and acidic residues" evidence="1">
    <location>
        <begin position="119"/>
        <end position="132"/>
    </location>
</feature>
<comment type="caution">
    <text evidence="2">The sequence shown here is derived from an EMBL/GenBank/DDBJ whole genome shotgun (WGS) entry which is preliminary data.</text>
</comment>
<feature type="region of interest" description="Disordered" evidence="1">
    <location>
        <begin position="119"/>
        <end position="166"/>
    </location>
</feature>
<protein>
    <submittedName>
        <fullName evidence="2">Uncharacterized protein</fullName>
    </submittedName>
</protein>
<feature type="region of interest" description="Disordered" evidence="1">
    <location>
        <begin position="463"/>
        <end position="493"/>
    </location>
</feature>
<evidence type="ECO:0000313" key="2">
    <source>
        <dbReference type="EMBL" id="PWI65107.1"/>
    </source>
</evidence>
<reference evidence="2 3" key="1">
    <citation type="journal article" date="2016" name="Front. Microbiol.">
        <title>Genome and transcriptome sequences reveal the specific parasitism of the nematophagous Purpureocillium lilacinum 36-1.</title>
        <authorList>
            <person name="Xie J."/>
            <person name="Li S."/>
            <person name="Mo C."/>
            <person name="Xiao X."/>
            <person name="Peng D."/>
            <person name="Wang G."/>
            <person name="Xiao Y."/>
        </authorList>
    </citation>
    <scope>NUCLEOTIDE SEQUENCE [LARGE SCALE GENOMIC DNA]</scope>
    <source>
        <strain evidence="2 3">36-1</strain>
    </source>
</reference>
<dbReference type="AlphaFoldDB" id="A0A2U3DS78"/>
<name>A0A2U3DS78_PURLI</name>
<proteinExistence type="predicted"/>
<gene>
    <name evidence="2" type="ORF">PCL_07406</name>
</gene>
<dbReference type="EMBL" id="LCWV01000038">
    <property type="protein sequence ID" value="PWI65107.1"/>
    <property type="molecule type" value="Genomic_DNA"/>
</dbReference>
<accession>A0A2U3DS78</accession>
<dbReference type="Proteomes" id="UP000245956">
    <property type="component" value="Unassembled WGS sequence"/>
</dbReference>
<sequence>MSLILSHNDSSETHTKPIRFCVSRDGQGADVLIQVVEFTVRGVAAVLCHVTIISCCLDYNEIKDYALSAAAETCRATFGDGRWIYGEVRFEPGDHRASRSQKNQQPHCMTSQLLEEHVARSDSIQGHHERAPPAKRRRLLPHTEPATSTDKGPPTIRSNPVGPDSFYEKLERGAGGLINSRTWPGAAGVVYPEQNEELQNVRDMYPDEPSERFEKLCMILDSNTGTKSYDRSYLSRLWRDYVVTYCEAGRGTFITDLQTGGRLRRQSHLSRMLSDTVNRLALSWGVYAKLVFAFMAQTRYMASEWRNKDTRCLVRETVQRMETWEKVTVPQDLSVPDPAVFLSCMLKVEYSDVCTRIGLENLQQFNPKAEIDANSERLKTLGLRCGTVPLSKLHCYGNLRLETHDNNRTVTIYLQKGSQGCSGSYSGLHHVDSTQATSVSEILNLHDTASSMDTAAAIIGVGPRSRRPLAEKSLSPSSANRKKQATLGQKRCDSIPTQLQAGDQFAPGGGTTAVGVSCSTAGVDTADSPSTRQSSSSFPCYSGHIPIEDDEQHDEIVDSGAGDSNHIGGADLPAEEKSLLDWFMKVGGYDLFPL</sequence>
<organism evidence="2 3">
    <name type="scientific">Purpureocillium lilacinum</name>
    <name type="common">Paecilomyces lilacinus</name>
    <dbReference type="NCBI Taxonomy" id="33203"/>
    <lineage>
        <taxon>Eukaryota</taxon>
        <taxon>Fungi</taxon>
        <taxon>Dikarya</taxon>
        <taxon>Ascomycota</taxon>
        <taxon>Pezizomycotina</taxon>
        <taxon>Sordariomycetes</taxon>
        <taxon>Hypocreomycetidae</taxon>
        <taxon>Hypocreales</taxon>
        <taxon>Ophiocordycipitaceae</taxon>
        <taxon>Purpureocillium</taxon>
    </lineage>
</organism>
<evidence type="ECO:0000313" key="3">
    <source>
        <dbReference type="Proteomes" id="UP000245956"/>
    </source>
</evidence>